<proteinExistence type="predicted"/>
<feature type="transmembrane region" description="Helical" evidence="1">
    <location>
        <begin position="28"/>
        <end position="51"/>
    </location>
</feature>
<sequence length="141" mass="14841">MLRYAGVLLLFGIGAVHLYEYLADHYRVIPTIGGLFVLNVVAAVVLGFVLASPLRSPAAVRSVPVLGRAPHAFVALGAAVFALGTIIGLLISEQASLFGFHEYGYRTGIVLALALEGAAVVVLLGFATLELRRARPSVDGR</sequence>
<protein>
    <submittedName>
        <fullName evidence="2">Uncharacterized protein</fullName>
    </submittedName>
</protein>
<evidence type="ECO:0000313" key="2">
    <source>
        <dbReference type="EMBL" id="MFA1541774.1"/>
    </source>
</evidence>
<keyword evidence="1" id="KW-0472">Membrane</keyword>
<keyword evidence="1" id="KW-0812">Transmembrane</keyword>
<feature type="transmembrane region" description="Helical" evidence="1">
    <location>
        <begin position="72"/>
        <end position="91"/>
    </location>
</feature>
<dbReference type="EMBL" id="JAXCEI010000010">
    <property type="protein sequence ID" value="MFA1541774.1"/>
    <property type="molecule type" value="Genomic_DNA"/>
</dbReference>
<reference evidence="2 3" key="1">
    <citation type="submission" date="2023-11" db="EMBL/GenBank/DDBJ databases">
        <title>Actinomadura monticuli sp. nov., isolated from volcanic ash.</title>
        <authorList>
            <person name="Lee S.D."/>
            <person name="Yang H."/>
            <person name="Kim I.S."/>
        </authorList>
    </citation>
    <scope>NUCLEOTIDE SEQUENCE [LARGE SCALE GENOMIC DNA]</scope>
    <source>
        <strain evidence="2 3">DLS-62</strain>
    </source>
</reference>
<accession>A0ABV4QGV9</accession>
<dbReference type="RefSeq" id="WP_371951931.1">
    <property type="nucleotide sequence ID" value="NZ_JAXCEI010000010.1"/>
</dbReference>
<dbReference type="Proteomes" id="UP001569963">
    <property type="component" value="Unassembled WGS sequence"/>
</dbReference>
<keyword evidence="1" id="KW-1133">Transmembrane helix</keyword>
<organism evidence="2 3">
    <name type="scientific">Actinomadura monticuli</name>
    <dbReference type="NCBI Taxonomy" id="3097367"/>
    <lineage>
        <taxon>Bacteria</taxon>
        <taxon>Bacillati</taxon>
        <taxon>Actinomycetota</taxon>
        <taxon>Actinomycetes</taxon>
        <taxon>Streptosporangiales</taxon>
        <taxon>Thermomonosporaceae</taxon>
        <taxon>Actinomadura</taxon>
    </lineage>
</organism>
<evidence type="ECO:0000313" key="3">
    <source>
        <dbReference type="Proteomes" id="UP001569963"/>
    </source>
</evidence>
<name>A0ABV4QGV9_9ACTN</name>
<evidence type="ECO:0000256" key="1">
    <source>
        <dbReference type="SAM" id="Phobius"/>
    </source>
</evidence>
<feature type="transmembrane region" description="Helical" evidence="1">
    <location>
        <begin position="103"/>
        <end position="127"/>
    </location>
</feature>
<keyword evidence="3" id="KW-1185">Reference proteome</keyword>
<gene>
    <name evidence="2" type="ORF">SM611_22835</name>
</gene>
<comment type="caution">
    <text evidence="2">The sequence shown here is derived from an EMBL/GenBank/DDBJ whole genome shotgun (WGS) entry which is preliminary data.</text>
</comment>